<name>A0AAV1QVA5_9ROSI</name>
<evidence type="ECO:0008006" key="3">
    <source>
        <dbReference type="Google" id="ProtNLM"/>
    </source>
</evidence>
<dbReference type="Proteomes" id="UP001314170">
    <property type="component" value="Unassembled WGS sequence"/>
</dbReference>
<sequence length="59" mass="6763">MHVQSKKLIIKWIPGGQRVSKFIGRKVENSLRPYDARIIRGLELELKKIGKVENSATMT</sequence>
<dbReference type="EMBL" id="CAWUPB010000816">
    <property type="protein sequence ID" value="CAK7325013.1"/>
    <property type="molecule type" value="Genomic_DNA"/>
</dbReference>
<proteinExistence type="predicted"/>
<reference evidence="1 2" key="1">
    <citation type="submission" date="2024-01" db="EMBL/GenBank/DDBJ databases">
        <authorList>
            <person name="Waweru B."/>
        </authorList>
    </citation>
    <scope>NUCLEOTIDE SEQUENCE [LARGE SCALE GENOMIC DNA]</scope>
</reference>
<gene>
    <name evidence="1" type="ORF">DCAF_LOCUS2685</name>
</gene>
<evidence type="ECO:0000313" key="1">
    <source>
        <dbReference type="EMBL" id="CAK7325013.1"/>
    </source>
</evidence>
<accession>A0AAV1QVA5</accession>
<protein>
    <recommendedName>
        <fullName evidence="3">Ribosomal protein S16</fullName>
    </recommendedName>
</protein>
<evidence type="ECO:0000313" key="2">
    <source>
        <dbReference type="Proteomes" id="UP001314170"/>
    </source>
</evidence>
<dbReference type="AlphaFoldDB" id="A0AAV1QVA5"/>
<comment type="caution">
    <text evidence="1">The sequence shown here is derived from an EMBL/GenBank/DDBJ whole genome shotgun (WGS) entry which is preliminary data.</text>
</comment>
<organism evidence="1 2">
    <name type="scientific">Dovyalis caffra</name>
    <dbReference type="NCBI Taxonomy" id="77055"/>
    <lineage>
        <taxon>Eukaryota</taxon>
        <taxon>Viridiplantae</taxon>
        <taxon>Streptophyta</taxon>
        <taxon>Embryophyta</taxon>
        <taxon>Tracheophyta</taxon>
        <taxon>Spermatophyta</taxon>
        <taxon>Magnoliopsida</taxon>
        <taxon>eudicotyledons</taxon>
        <taxon>Gunneridae</taxon>
        <taxon>Pentapetalae</taxon>
        <taxon>rosids</taxon>
        <taxon>fabids</taxon>
        <taxon>Malpighiales</taxon>
        <taxon>Salicaceae</taxon>
        <taxon>Flacourtieae</taxon>
        <taxon>Dovyalis</taxon>
    </lineage>
</organism>
<keyword evidence="2" id="KW-1185">Reference proteome</keyword>